<evidence type="ECO:0000313" key="1">
    <source>
        <dbReference type="EMBL" id="PZX53499.1"/>
    </source>
</evidence>
<name>A0A2W7RGS3_9BACT</name>
<reference evidence="1 2" key="1">
    <citation type="submission" date="2018-06" db="EMBL/GenBank/DDBJ databases">
        <title>Genomic Encyclopedia of Archaeal and Bacterial Type Strains, Phase II (KMG-II): from individual species to whole genera.</title>
        <authorList>
            <person name="Goeker M."/>
        </authorList>
    </citation>
    <scope>NUCLEOTIDE SEQUENCE [LARGE SCALE GENOMIC DNA]</scope>
    <source>
        <strain evidence="1 2">DSM 22686</strain>
    </source>
</reference>
<protein>
    <submittedName>
        <fullName evidence="1">Uncharacterized protein</fullName>
    </submittedName>
</protein>
<dbReference type="EMBL" id="QKZU01000012">
    <property type="protein sequence ID" value="PZX53499.1"/>
    <property type="molecule type" value="Genomic_DNA"/>
</dbReference>
<dbReference type="AlphaFoldDB" id="A0A2W7RGS3"/>
<comment type="caution">
    <text evidence="1">The sequence shown here is derived from an EMBL/GenBank/DDBJ whole genome shotgun (WGS) entry which is preliminary data.</text>
</comment>
<organism evidence="1 2">
    <name type="scientific">Algoriphagus ratkowskyi</name>
    <dbReference type="NCBI Taxonomy" id="57028"/>
    <lineage>
        <taxon>Bacteria</taxon>
        <taxon>Pseudomonadati</taxon>
        <taxon>Bacteroidota</taxon>
        <taxon>Cytophagia</taxon>
        <taxon>Cytophagales</taxon>
        <taxon>Cyclobacteriaceae</taxon>
        <taxon>Algoriphagus</taxon>
    </lineage>
</organism>
<gene>
    <name evidence="1" type="ORF">LV84_03223</name>
</gene>
<evidence type="ECO:0000313" key="2">
    <source>
        <dbReference type="Proteomes" id="UP000249115"/>
    </source>
</evidence>
<sequence>MLKIKSGDVRISHNAGWGMSLKIGVYIPFNFFKNPYISSEMTWINN</sequence>
<accession>A0A2W7RGS3</accession>
<proteinExistence type="predicted"/>
<dbReference type="Proteomes" id="UP000249115">
    <property type="component" value="Unassembled WGS sequence"/>
</dbReference>